<sequence>MESKQQLKKSLSVQNIKAKILFQEQQLNQNENQIYDNFNIKKSKSNVKKSKSFQKQQNLFNILFGEEQNEKDQQQAQNQIEVIKHELSQKKNKSCQEYYALNKQNKPSSLEKYQQKTLQNPPKKSDFLKIQRKYHEIQMEKLEESKFQQQNNHNLNNYNFNSDIQQQQSQVSQLPPLPVSKNININEKNFDNIPQNKSMLFQQENEYKNENTTNFSILQTKNQLNSQFQTQNLNQNFDTNKIYEDQQIKQFNVTTKKYQSNNNISTNCYSDNTYNNQDQNYQQLNNNSQQHTLEECGQHKDDIQNIQKQLNLAKRQWLLVYNKNTEKQKQQIQKETKLQNYCRQEYSKYLKERKFGTDLKNAIQKYKEVVVHQIFD</sequence>
<organism evidence="3 4">
    <name type="scientific">Pseudocohnilembus persalinus</name>
    <name type="common">Ciliate</name>
    <dbReference type="NCBI Taxonomy" id="266149"/>
    <lineage>
        <taxon>Eukaryota</taxon>
        <taxon>Sar</taxon>
        <taxon>Alveolata</taxon>
        <taxon>Ciliophora</taxon>
        <taxon>Intramacronucleata</taxon>
        <taxon>Oligohymenophorea</taxon>
        <taxon>Scuticociliatia</taxon>
        <taxon>Philasterida</taxon>
        <taxon>Pseudocohnilembidae</taxon>
        <taxon>Pseudocohnilembus</taxon>
    </lineage>
</organism>
<dbReference type="InParanoid" id="A0A0V0QVU6"/>
<evidence type="ECO:0000256" key="2">
    <source>
        <dbReference type="SAM" id="MobiDB-lite"/>
    </source>
</evidence>
<accession>A0A0V0QVU6</accession>
<comment type="caution">
    <text evidence="3">The sequence shown here is derived from an EMBL/GenBank/DDBJ whole genome shotgun (WGS) entry which is preliminary data.</text>
</comment>
<feature type="coiled-coil region" evidence="1">
    <location>
        <begin position="274"/>
        <end position="316"/>
    </location>
</feature>
<gene>
    <name evidence="3" type="ORF">PPERSA_05118</name>
</gene>
<evidence type="ECO:0000313" key="3">
    <source>
        <dbReference type="EMBL" id="KRX06505.1"/>
    </source>
</evidence>
<feature type="compositionally biased region" description="Polar residues" evidence="2">
    <location>
        <begin position="106"/>
        <end position="122"/>
    </location>
</feature>
<feature type="region of interest" description="Disordered" evidence="2">
    <location>
        <begin position="106"/>
        <end position="127"/>
    </location>
</feature>
<feature type="coiled-coil region" evidence="1">
    <location>
        <begin position="66"/>
        <end position="93"/>
    </location>
</feature>
<keyword evidence="4" id="KW-1185">Reference proteome</keyword>
<proteinExistence type="predicted"/>
<keyword evidence="1" id="KW-0175">Coiled coil</keyword>
<dbReference type="Proteomes" id="UP000054937">
    <property type="component" value="Unassembled WGS sequence"/>
</dbReference>
<name>A0A0V0QVU6_PSEPJ</name>
<dbReference type="AlphaFoldDB" id="A0A0V0QVU6"/>
<reference evidence="3 4" key="1">
    <citation type="journal article" date="2015" name="Sci. Rep.">
        <title>Genome of the facultative scuticociliatosis pathogen Pseudocohnilembus persalinus provides insight into its virulence through horizontal gene transfer.</title>
        <authorList>
            <person name="Xiong J."/>
            <person name="Wang G."/>
            <person name="Cheng J."/>
            <person name="Tian M."/>
            <person name="Pan X."/>
            <person name="Warren A."/>
            <person name="Jiang C."/>
            <person name="Yuan D."/>
            <person name="Miao W."/>
        </authorList>
    </citation>
    <scope>NUCLEOTIDE SEQUENCE [LARGE SCALE GENOMIC DNA]</scope>
    <source>
        <strain evidence="3">36N120E</strain>
    </source>
</reference>
<dbReference type="EMBL" id="LDAU01000096">
    <property type="protein sequence ID" value="KRX06505.1"/>
    <property type="molecule type" value="Genomic_DNA"/>
</dbReference>
<protein>
    <submittedName>
        <fullName evidence="3">Uncharacterized protein</fullName>
    </submittedName>
</protein>
<evidence type="ECO:0000256" key="1">
    <source>
        <dbReference type="SAM" id="Coils"/>
    </source>
</evidence>
<evidence type="ECO:0000313" key="4">
    <source>
        <dbReference type="Proteomes" id="UP000054937"/>
    </source>
</evidence>